<gene>
    <name evidence="5" type="ORF">D1639_03280</name>
</gene>
<feature type="domain" description="Acylphosphatase-like" evidence="3">
    <location>
        <begin position="4"/>
        <end position="90"/>
    </location>
</feature>
<feature type="active site" evidence="2">
    <location>
        <position position="19"/>
    </location>
</feature>
<evidence type="ECO:0000259" key="4">
    <source>
        <dbReference type="PROSITE" id="PS51163"/>
    </source>
</evidence>
<evidence type="ECO:0000256" key="1">
    <source>
        <dbReference type="ARBA" id="ARBA00008097"/>
    </source>
</evidence>
<dbReference type="Gene3D" id="3.30.420.360">
    <property type="match status" value="1"/>
</dbReference>
<dbReference type="Gene3D" id="3.30.420.40">
    <property type="match status" value="1"/>
</dbReference>
<dbReference type="EMBL" id="QWKH01000013">
    <property type="protein sequence ID" value="NBI34068.1"/>
    <property type="molecule type" value="Genomic_DNA"/>
</dbReference>
<dbReference type="Gene3D" id="3.30.110.120">
    <property type="match status" value="1"/>
</dbReference>
<dbReference type="Pfam" id="PF00708">
    <property type="entry name" value="Acylphosphatase"/>
    <property type="match status" value="1"/>
</dbReference>
<comment type="catalytic activity">
    <reaction evidence="2">
        <text>an acyl phosphate + H2O = a carboxylate + phosphate + H(+)</text>
        <dbReference type="Rhea" id="RHEA:14965"/>
        <dbReference type="ChEBI" id="CHEBI:15377"/>
        <dbReference type="ChEBI" id="CHEBI:15378"/>
        <dbReference type="ChEBI" id="CHEBI:29067"/>
        <dbReference type="ChEBI" id="CHEBI:43474"/>
        <dbReference type="ChEBI" id="CHEBI:59918"/>
        <dbReference type="EC" id="3.6.1.7"/>
    </reaction>
</comment>
<dbReference type="GO" id="GO:0008270">
    <property type="term" value="F:zinc ion binding"/>
    <property type="evidence" value="ECO:0007669"/>
    <property type="project" value="InterPro"/>
</dbReference>
<reference evidence="5" key="1">
    <citation type="submission" date="2018-08" db="EMBL/GenBank/DDBJ databases">
        <title>Murine metabolic-syndrome-specific gut microbial biobank.</title>
        <authorList>
            <person name="Liu C."/>
        </authorList>
    </citation>
    <scope>NUCLEOTIDE SEQUENCE [LARGE SCALE GENOMIC DNA]</scope>
    <source>
        <strain evidence="5">Z82</strain>
    </source>
</reference>
<keyword evidence="2" id="KW-0378">Hydrolase</keyword>
<dbReference type="SUPFAM" id="SSF54975">
    <property type="entry name" value="Acylphosphatase/BLUF domain-like"/>
    <property type="match status" value="1"/>
</dbReference>
<feature type="active site" evidence="2">
    <location>
        <position position="37"/>
    </location>
</feature>
<name>A0A7C9NBX4_9BACT</name>
<protein>
    <recommendedName>
        <fullName evidence="2">acylphosphatase</fullName>
        <ecNumber evidence="2">3.6.1.7</ecNumber>
    </recommendedName>
</protein>
<dbReference type="Pfam" id="PF22521">
    <property type="entry name" value="HypF_C_2"/>
    <property type="match status" value="1"/>
</dbReference>
<accession>A0A7C9NBX4</accession>
<dbReference type="PROSITE" id="PS51163">
    <property type="entry name" value="YRDC"/>
    <property type="match status" value="1"/>
</dbReference>
<dbReference type="PANTHER" id="PTHR42959:SF1">
    <property type="entry name" value="CARBAMOYLTRANSFERASE HYPF"/>
    <property type="match status" value="1"/>
</dbReference>
<evidence type="ECO:0000259" key="3">
    <source>
        <dbReference type="PROSITE" id="PS51160"/>
    </source>
</evidence>
<dbReference type="GO" id="GO:0016743">
    <property type="term" value="F:carboxyl- or carbamoyltransferase activity"/>
    <property type="evidence" value="ECO:0007669"/>
    <property type="project" value="TreeGrafter"/>
</dbReference>
<dbReference type="InterPro" id="IPR001792">
    <property type="entry name" value="Acylphosphatase-like_dom"/>
</dbReference>
<evidence type="ECO:0000256" key="2">
    <source>
        <dbReference type="PROSITE-ProRule" id="PRU00520"/>
    </source>
</evidence>
<dbReference type="InterPro" id="IPR041440">
    <property type="entry name" value="HypF_C"/>
</dbReference>
<dbReference type="PROSITE" id="PS00150">
    <property type="entry name" value="ACYLPHOSPHATASE_1"/>
    <property type="match status" value="1"/>
</dbReference>
<dbReference type="Pfam" id="PF17788">
    <property type="entry name" value="HypF_C"/>
    <property type="match status" value="1"/>
</dbReference>
<dbReference type="InterPro" id="IPR036046">
    <property type="entry name" value="Acylphosphatase-like_dom_sf"/>
</dbReference>
<dbReference type="InterPro" id="IPR055128">
    <property type="entry name" value="HypF_C_2"/>
</dbReference>
<keyword evidence="5" id="KW-0808">Transferase</keyword>
<dbReference type="InterPro" id="IPR017945">
    <property type="entry name" value="DHBP_synth_RibB-like_a/b_dom"/>
</dbReference>
<feature type="domain" description="YrdC-like" evidence="4">
    <location>
        <begin position="257"/>
        <end position="478"/>
    </location>
</feature>
<dbReference type="GO" id="GO:0003998">
    <property type="term" value="F:acylphosphatase activity"/>
    <property type="evidence" value="ECO:0007669"/>
    <property type="project" value="UniProtKB-EC"/>
</dbReference>
<dbReference type="InterPro" id="IPR017968">
    <property type="entry name" value="Acylphosphatase_CS"/>
</dbReference>
<comment type="caution">
    <text evidence="5">The sequence shown here is derived from an EMBL/GenBank/DDBJ whole genome shotgun (WGS) entry which is preliminary data.</text>
</comment>
<evidence type="ECO:0000313" key="5">
    <source>
        <dbReference type="EMBL" id="NBI34068.1"/>
    </source>
</evidence>
<dbReference type="AlphaFoldDB" id="A0A7C9NBX4"/>
<dbReference type="PROSITE" id="PS51160">
    <property type="entry name" value="ACYLPHOSPHATASE_3"/>
    <property type="match status" value="1"/>
</dbReference>
<proteinExistence type="inferred from homology"/>
<dbReference type="Pfam" id="PF07503">
    <property type="entry name" value="zf-HYPF"/>
    <property type="match status" value="2"/>
</dbReference>
<dbReference type="Pfam" id="PF01300">
    <property type="entry name" value="Sua5_yciO_yrdC"/>
    <property type="match status" value="1"/>
</dbReference>
<sequence>MVEALDIHVKGIVQGVGFRPFVYRLAKKHLVNGWVLNAVDGVHIHAEAESGLLDEFVMELSQNPPAASQVREIDLKEVPLQDFGSFEIRFSEDEQVQETTLVSPELATCDDCVRELFDPADRRFRYPFINCTNCGPRFTIIDGLPYDRAATSMKDFPMCPACAAEYADPSDRRFHAQPDACFACGPALDWREHRADGGLSAEGSVPRGGDGPLAGEPALADGEGLLVGELVVPAGAWGPVEAPLTPVVRGENRQISDEILARAVELLADGAVVAVKGLGGFHLACDACNSQAVALLRGRKRREGKAFAVMMASVDDVRKVCFVSDAEAEVLRSPARPIVLLRKRPDANLVPGLADHLPELGVMLPATPVQHLLICDFAAARAKASAGMGTGAGACEDAGGIAGALPPMLVMTSGNIHDEPICKNDGDAWTQLACVADGFLGNNREVLTRFDDSVVRVLRFGEGDDAVEALQFIRRARGYAPLPLALGEERAGDGSSRSAVCDPLLAVGSQQKNTFALVRPGQAFVSQHIGDLENADTFDAWLEAKNRYERLFDIAPKRLACDSHPEYLATKWAKEQGLPLTQVQHHHAHVASVLGEHGIDEAVCGFAFDGTGFGADGAIWGGEVLLANRRDFERFANFAYVPMPGGAACVKHPLRMAYGALWAFDLLEHPGAAAALEALGEQAALCDKMIENGLNTPMTSSVGRLFDAASALLGLCAQPAYEGEPAILFDAAAAACTTDERERAYAIDVVKNTATAESTAHDTSVLLLDAAPAFRALLDDAAAGEPVQAVALRFQWAFVQAVSTAAQLVQGLYGISTVALSGGVFMNRFLVERCVEQLQLLGFTVAINQDLPPNDGCVSFGQAVVAWAAETEDATD</sequence>
<dbReference type="PANTHER" id="PTHR42959">
    <property type="entry name" value="CARBAMOYLTRANSFERASE"/>
    <property type="match status" value="1"/>
</dbReference>
<dbReference type="GO" id="GO:0003725">
    <property type="term" value="F:double-stranded RNA binding"/>
    <property type="evidence" value="ECO:0007669"/>
    <property type="project" value="InterPro"/>
</dbReference>
<dbReference type="Gene3D" id="3.90.870.50">
    <property type="match status" value="1"/>
</dbReference>
<dbReference type="InterPro" id="IPR011125">
    <property type="entry name" value="Znf_HypF"/>
</dbReference>
<dbReference type="Gene3D" id="3.90.870.40">
    <property type="match status" value="1"/>
</dbReference>
<dbReference type="EC" id="3.6.1.7" evidence="2"/>
<comment type="similarity">
    <text evidence="1">Belongs to the carbamoyltransferase HypF family.</text>
</comment>
<dbReference type="InterPro" id="IPR051060">
    <property type="entry name" value="Carbamoyltrans_HypF-like"/>
</dbReference>
<dbReference type="SUPFAM" id="SSF55821">
    <property type="entry name" value="YrdC/RibB"/>
    <property type="match status" value="1"/>
</dbReference>
<dbReference type="GO" id="GO:0051604">
    <property type="term" value="P:protein maturation"/>
    <property type="evidence" value="ECO:0007669"/>
    <property type="project" value="TreeGrafter"/>
</dbReference>
<dbReference type="InterPro" id="IPR006070">
    <property type="entry name" value="Sua5-like_dom"/>
</dbReference>
<organism evidence="5">
    <name type="scientific">Muribaculaceae bacterium Z82</name>
    <dbReference type="NCBI Taxonomy" id="2304548"/>
    <lineage>
        <taxon>Bacteria</taxon>
        <taxon>Pseudomonadati</taxon>
        <taxon>Bacteroidota</taxon>
        <taxon>Bacteroidia</taxon>
        <taxon>Bacteroidales</taxon>
        <taxon>Muribaculaceae</taxon>
    </lineage>
</organism>